<name>A0A8H6XNU6_9AGAR</name>
<dbReference type="EMBL" id="JACAZH010000022">
    <property type="protein sequence ID" value="KAF7343776.1"/>
    <property type="molecule type" value="Genomic_DNA"/>
</dbReference>
<dbReference type="OrthoDB" id="3056342at2759"/>
<feature type="region of interest" description="Disordered" evidence="1">
    <location>
        <begin position="42"/>
        <end position="89"/>
    </location>
</feature>
<proteinExistence type="predicted"/>
<organism evidence="2 3">
    <name type="scientific">Mycena sanguinolenta</name>
    <dbReference type="NCBI Taxonomy" id="230812"/>
    <lineage>
        <taxon>Eukaryota</taxon>
        <taxon>Fungi</taxon>
        <taxon>Dikarya</taxon>
        <taxon>Basidiomycota</taxon>
        <taxon>Agaricomycotina</taxon>
        <taxon>Agaricomycetes</taxon>
        <taxon>Agaricomycetidae</taxon>
        <taxon>Agaricales</taxon>
        <taxon>Marasmiineae</taxon>
        <taxon>Mycenaceae</taxon>
        <taxon>Mycena</taxon>
    </lineage>
</organism>
<evidence type="ECO:0000256" key="1">
    <source>
        <dbReference type="SAM" id="MobiDB-lite"/>
    </source>
</evidence>
<evidence type="ECO:0000313" key="2">
    <source>
        <dbReference type="EMBL" id="KAF7343776.1"/>
    </source>
</evidence>
<protein>
    <submittedName>
        <fullName evidence="2">Uncharacterized protein</fullName>
    </submittedName>
</protein>
<sequence>MASKLLSQSRVLSIDSEEILVDSPIPIRLILRSIPLNTQRIGAGATEKSPQNTRKPNLYQRKRGPLRRATNNGAERGTQIVSANASNSRTRNPTYATLLRTLIKDVMARKLQEEDEERQLRELLKGRVVGGADKFGCVKVRSNTNLRRGC</sequence>
<evidence type="ECO:0000313" key="3">
    <source>
        <dbReference type="Proteomes" id="UP000623467"/>
    </source>
</evidence>
<comment type="caution">
    <text evidence="2">The sequence shown here is derived from an EMBL/GenBank/DDBJ whole genome shotgun (WGS) entry which is preliminary data.</text>
</comment>
<keyword evidence="3" id="KW-1185">Reference proteome</keyword>
<dbReference type="Proteomes" id="UP000623467">
    <property type="component" value="Unassembled WGS sequence"/>
</dbReference>
<reference evidence="2" key="1">
    <citation type="submission" date="2020-05" db="EMBL/GenBank/DDBJ databases">
        <title>Mycena genomes resolve the evolution of fungal bioluminescence.</title>
        <authorList>
            <person name="Tsai I.J."/>
        </authorList>
    </citation>
    <scope>NUCLEOTIDE SEQUENCE</scope>
    <source>
        <strain evidence="2">160909Yilan</strain>
    </source>
</reference>
<accession>A0A8H6XNU6</accession>
<feature type="compositionally biased region" description="Polar residues" evidence="1">
    <location>
        <begin position="69"/>
        <end position="89"/>
    </location>
</feature>
<dbReference type="AlphaFoldDB" id="A0A8H6XNU6"/>
<gene>
    <name evidence="2" type="ORF">MSAN_01958600</name>
</gene>